<dbReference type="OrthoDB" id="9767863at2"/>
<proteinExistence type="predicted"/>
<feature type="transmembrane region" description="Helical" evidence="1">
    <location>
        <begin position="45"/>
        <end position="66"/>
    </location>
</feature>
<keyword evidence="1" id="KW-1133">Transmembrane helix</keyword>
<feature type="transmembrane region" description="Helical" evidence="1">
    <location>
        <begin position="7"/>
        <end position="25"/>
    </location>
</feature>
<feature type="transmembrane region" description="Helical" evidence="1">
    <location>
        <begin position="262"/>
        <end position="281"/>
    </location>
</feature>
<reference evidence="3 4" key="1">
    <citation type="submission" date="2019-01" db="EMBL/GenBank/DDBJ databases">
        <title>Pseudoxanthomonas composti sp. nov., isolated from compost.</title>
        <authorList>
            <person name="Yang G."/>
        </authorList>
    </citation>
    <scope>NUCLEOTIDE SEQUENCE [LARGE SCALE GENOMIC DNA]</scope>
    <source>
        <strain evidence="3 4">GSS15</strain>
    </source>
</reference>
<dbReference type="AlphaFoldDB" id="A0A4Q1JRA4"/>
<feature type="transmembrane region" description="Helical" evidence="1">
    <location>
        <begin position="129"/>
        <end position="151"/>
    </location>
</feature>
<dbReference type="EMBL" id="SAWZ01000012">
    <property type="protein sequence ID" value="RXR00307.1"/>
    <property type="molecule type" value="Genomic_DNA"/>
</dbReference>
<dbReference type="Pfam" id="PF01757">
    <property type="entry name" value="Acyl_transf_3"/>
    <property type="match status" value="1"/>
</dbReference>
<protein>
    <submittedName>
        <fullName evidence="3">Acyltransferase</fullName>
    </submittedName>
</protein>
<keyword evidence="1" id="KW-0472">Membrane</keyword>
<accession>A0A4Q1JRA4</accession>
<dbReference type="GO" id="GO:0016020">
    <property type="term" value="C:membrane"/>
    <property type="evidence" value="ECO:0007669"/>
    <property type="project" value="TreeGrafter"/>
</dbReference>
<dbReference type="InterPro" id="IPR002656">
    <property type="entry name" value="Acyl_transf_3_dom"/>
</dbReference>
<evidence type="ECO:0000313" key="3">
    <source>
        <dbReference type="EMBL" id="RXR00307.1"/>
    </source>
</evidence>
<feature type="domain" description="Acyltransferase 3" evidence="2">
    <location>
        <begin position="4"/>
        <end position="343"/>
    </location>
</feature>
<dbReference type="PANTHER" id="PTHR23028">
    <property type="entry name" value="ACETYLTRANSFERASE"/>
    <property type="match status" value="1"/>
</dbReference>
<feature type="transmembrane region" description="Helical" evidence="1">
    <location>
        <begin position="327"/>
        <end position="349"/>
    </location>
</feature>
<keyword evidence="4" id="KW-1185">Reference proteome</keyword>
<feature type="transmembrane region" description="Helical" evidence="1">
    <location>
        <begin position="199"/>
        <end position="222"/>
    </location>
</feature>
<evidence type="ECO:0000259" key="2">
    <source>
        <dbReference type="Pfam" id="PF01757"/>
    </source>
</evidence>
<keyword evidence="1" id="KW-0812">Transmembrane</keyword>
<dbReference type="PANTHER" id="PTHR23028:SF53">
    <property type="entry name" value="ACYL_TRANSF_3 DOMAIN-CONTAINING PROTEIN"/>
    <property type="match status" value="1"/>
</dbReference>
<sequence>MRYPGLDLLRALAIVWVMLFHSYQVGGLGPWGDALARHGWVGVDLFFVLSGFLVGQQVLAPIARGTRLRIGEFYLRRALRILPAYWVVLALYLLWPGFRERPDMEPWWKFVFFLFNLTHTLQRDAFAQAWSLCVEEHFYLVLPLLAAALAGRIDRRGFVALCVFLVSAGVILRGAIWLHEARAQVAAGVDAVTWYGRALYYPTWNRLDGLLAGLCLAMLRVFRPDHWVRWQQRANLMLMLGLVLLGLAIASFWSRISPVGNTVGWPLLSAAMALLVFAAASRHSWIGARALPGVGWLAAVSYSLYLTHTAVAALVHRHLGHWLDGHGVITFTGYALTVLAAGAVLHYAVERPGLRLRERWLSRHRPPVGAAPTASGPPAVSGRD</sequence>
<comment type="caution">
    <text evidence="3">The sequence shown here is derived from an EMBL/GenBank/DDBJ whole genome shotgun (WGS) entry which is preliminary data.</text>
</comment>
<name>A0A4Q1JRA4_9GAMM</name>
<organism evidence="3 4">
    <name type="scientific">Pseudoxanthomonas composti</name>
    <dbReference type="NCBI Taxonomy" id="2137479"/>
    <lineage>
        <taxon>Bacteria</taxon>
        <taxon>Pseudomonadati</taxon>
        <taxon>Pseudomonadota</taxon>
        <taxon>Gammaproteobacteria</taxon>
        <taxon>Lysobacterales</taxon>
        <taxon>Lysobacteraceae</taxon>
        <taxon>Pseudoxanthomonas</taxon>
    </lineage>
</organism>
<gene>
    <name evidence="3" type="ORF">EPA99_16995</name>
</gene>
<keyword evidence="3" id="KW-0012">Acyltransferase</keyword>
<feature type="transmembrane region" description="Helical" evidence="1">
    <location>
        <begin position="158"/>
        <end position="179"/>
    </location>
</feature>
<dbReference type="Proteomes" id="UP000289784">
    <property type="component" value="Unassembled WGS sequence"/>
</dbReference>
<evidence type="ECO:0000313" key="4">
    <source>
        <dbReference type="Proteomes" id="UP000289784"/>
    </source>
</evidence>
<dbReference type="GO" id="GO:0016747">
    <property type="term" value="F:acyltransferase activity, transferring groups other than amino-acyl groups"/>
    <property type="evidence" value="ECO:0007669"/>
    <property type="project" value="InterPro"/>
</dbReference>
<evidence type="ECO:0000256" key="1">
    <source>
        <dbReference type="SAM" id="Phobius"/>
    </source>
</evidence>
<feature type="transmembrane region" description="Helical" evidence="1">
    <location>
        <begin position="234"/>
        <end position="256"/>
    </location>
</feature>
<feature type="transmembrane region" description="Helical" evidence="1">
    <location>
        <begin position="293"/>
        <end position="315"/>
    </location>
</feature>
<dbReference type="InterPro" id="IPR050879">
    <property type="entry name" value="Acyltransferase_3"/>
</dbReference>
<dbReference type="GO" id="GO:0009103">
    <property type="term" value="P:lipopolysaccharide biosynthetic process"/>
    <property type="evidence" value="ECO:0007669"/>
    <property type="project" value="TreeGrafter"/>
</dbReference>
<dbReference type="RefSeq" id="WP_129472444.1">
    <property type="nucleotide sequence ID" value="NZ_SAWZ01000012.1"/>
</dbReference>
<keyword evidence="3" id="KW-0808">Transferase</keyword>
<feature type="transmembrane region" description="Helical" evidence="1">
    <location>
        <begin position="78"/>
        <end position="98"/>
    </location>
</feature>